<feature type="domain" description="Myb-like" evidence="8">
    <location>
        <begin position="24"/>
        <end position="70"/>
    </location>
</feature>
<evidence type="ECO:0000256" key="2">
    <source>
        <dbReference type="ARBA" id="ARBA00022737"/>
    </source>
</evidence>
<evidence type="ECO:0000256" key="3">
    <source>
        <dbReference type="ARBA" id="ARBA00023015"/>
    </source>
</evidence>
<dbReference type="GO" id="GO:0005634">
    <property type="term" value="C:nucleus"/>
    <property type="evidence" value="ECO:0007669"/>
    <property type="project" value="UniProtKB-SubCell"/>
</dbReference>
<dbReference type="Proteomes" id="UP000663760">
    <property type="component" value="Chromosome 11"/>
</dbReference>
<accession>A0A7I8L5I4</accession>
<dbReference type="Gene3D" id="1.10.10.60">
    <property type="entry name" value="Homeodomain-like"/>
    <property type="match status" value="2"/>
</dbReference>
<keyword evidence="4" id="KW-0238">DNA-binding</keyword>
<dbReference type="InterPro" id="IPR009057">
    <property type="entry name" value="Homeodomain-like_sf"/>
</dbReference>
<evidence type="ECO:0000256" key="4">
    <source>
        <dbReference type="ARBA" id="ARBA00023125"/>
    </source>
</evidence>
<gene>
    <name evidence="10" type="ORF">SI8410_11015975</name>
</gene>
<name>A0A7I8L5I4_SPIIN</name>
<evidence type="ECO:0000256" key="6">
    <source>
        <dbReference type="ARBA" id="ARBA00023242"/>
    </source>
</evidence>
<evidence type="ECO:0000256" key="5">
    <source>
        <dbReference type="ARBA" id="ARBA00023163"/>
    </source>
</evidence>
<evidence type="ECO:0000256" key="1">
    <source>
        <dbReference type="ARBA" id="ARBA00004123"/>
    </source>
</evidence>
<dbReference type="CDD" id="cd00167">
    <property type="entry name" value="SANT"/>
    <property type="match status" value="2"/>
</dbReference>
<feature type="domain" description="Myb-like" evidence="8">
    <location>
        <begin position="71"/>
        <end position="121"/>
    </location>
</feature>
<dbReference type="FunFam" id="1.10.10.60:FF:000060">
    <property type="entry name" value="MYB transcription factor"/>
    <property type="match status" value="1"/>
</dbReference>
<evidence type="ECO:0000313" key="11">
    <source>
        <dbReference type="Proteomes" id="UP000663760"/>
    </source>
</evidence>
<evidence type="ECO:0000313" key="10">
    <source>
        <dbReference type="EMBL" id="CAA7405297.1"/>
    </source>
</evidence>
<dbReference type="PROSITE" id="PS50090">
    <property type="entry name" value="MYB_LIKE"/>
    <property type="match status" value="2"/>
</dbReference>
<dbReference type="AlphaFoldDB" id="A0A7I8L5I4"/>
<dbReference type="InterPro" id="IPR001005">
    <property type="entry name" value="SANT/Myb"/>
</dbReference>
<protein>
    <submittedName>
        <fullName evidence="10">Uncharacterized protein</fullName>
    </submittedName>
</protein>
<sequence length="236" mass="26388">MEETGTATSTSTTGGSEDSKGCYRGHWRHHEDEKLRQLVEKYGPQNWNLIAEKLHGRTGKSCRLRWFNQLDPRIRRTPFTADEEELLLAAHCAHGNRWSLIARLFPGRTDNAVKNHWHVIHARRRRRRRRQDPSSVDGGRRVHRASSSSHSSSGIIRPEREDHLNWRSCNGALVLSSQPADLPWATADVASGFYPFVLGDGPSGILDGRETKMAGGGEGSFKAVPFIDFLGVGITS</sequence>
<dbReference type="InterPro" id="IPR050560">
    <property type="entry name" value="MYB_TF"/>
</dbReference>
<proteinExistence type="predicted"/>
<reference evidence="10" key="1">
    <citation type="submission" date="2020-02" db="EMBL/GenBank/DDBJ databases">
        <authorList>
            <person name="Scholz U."/>
            <person name="Mascher M."/>
            <person name="Fiebig A."/>
        </authorList>
    </citation>
    <scope>NUCLEOTIDE SEQUENCE</scope>
</reference>
<feature type="region of interest" description="Disordered" evidence="7">
    <location>
        <begin position="1"/>
        <end position="23"/>
    </location>
</feature>
<evidence type="ECO:0000259" key="8">
    <source>
        <dbReference type="PROSITE" id="PS50090"/>
    </source>
</evidence>
<keyword evidence="5" id="KW-0804">Transcription</keyword>
<dbReference type="PANTHER" id="PTHR45614">
    <property type="entry name" value="MYB PROTEIN-RELATED"/>
    <property type="match status" value="1"/>
</dbReference>
<feature type="region of interest" description="Disordered" evidence="7">
    <location>
        <begin position="121"/>
        <end position="157"/>
    </location>
</feature>
<keyword evidence="2" id="KW-0677">Repeat</keyword>
<evidence type="ECO:0000256" key="7">
    <source>
        <dbReference type="SAM" id="MobiDB-lite"/>
    </source>
</evidence>
<keyword evidence="3" id="KW-0805">Transcription regulation</keyword>
<dbReference type="GO" id="GO:0000978">
    <property type="term" value="F:RNA polymerase II cis-regulatory region sequence-specific DNA binding"/>
    <property type="evidence" value="ECO:0007669"/>
    <property type="project" value="TreeGrafter"/>
</dbReference>
<dbReference type="PROSITE" id="PS51294">
    <property type="entry name" value="HTH_MYB"/>
    <property type="match status" value="2"/>
</dbReference>
<organism evidence="10 11">
    <name type="scientific">Spirodela intermedia</name>
    <name type="common">Intermediate duckweed</name>
    <dbReference type="NCBI Taxonomy" id="51605"/>
    <lineage>
        <taxon>Eukaryota</taxon>
        <taxon>Viridiplantae</taxon>
        <taxon>Streptophyta</taxon>
        <taxon>Embryophyta</taxon>
        <taxon>Tracheophyta</taxon>
        <taxon>Spermatophyta</taxon>
        <taxon>Magnoliopsida</taxon>
        <taxon>Liliopsida</taxon>
        <taxon>Araceae</taxon>
        <taxon>Lemnoideae</taxon>
        <taxon>Spirodela</taxon>
    </lineage>
</organism>
<feature type="compositionally biased region" description="Basic residues" evidence="7">
    <location>
        <begin position="121"/>
        <end position="130"/>
    </location>
</feature>
<dbReference type="SUPFAM" id="SSF46689">
    <property type="entry name" value="Homeodomain-like"/>
    <property type="match status" value="1"/>
</dbReference>
<dbReference type="InterPro" id="IPR017930">
    <property type="entry name" value="Myb_dom"/>
</dbReference>
<keyword evidence="11" id="KW-1185">Reference proteome</keyword>
<dbReference type="EMBL" id="LR746274">
    <property type="protein sequence ID" value="CAA7405297.1"/>
    <property type="molecule type" value="Genomic_DNA"/>
</dbReference>
<dbReference type="Pfam" id="PF13921">
    <property type="entry name" value="Myb_DNA-bind_6"/>
    <property type="match status" value="1"/>
</dbReference>
<feature type="compositionally biased region" description="Low complexity" evidence="7">
    <location>
        <begin position="1"/>
        <end position="16"/>
    </location>
</feature>
<dbReference type="OrthoDB" id="2143914at2759"/>
<feature type="domain" description="HTH myb-type" evidence="9">
    <location>
        <begin position="19"/>
        <end position="74"/>
    </location>
</feature>
<feature type="domain" description="HTH myb-type" evidence="9">
    <location>
        <begin position="75"/>
        <end position="125"/>
    </location>
</feature>
<evidence type="ECO:0000259" key="9">
    <source>
        <dbReference type="PROSITE" id="PS51294"/>
    </source>
</evidence>
<keyword evidence="6" id="KW-0539">Nucleus</keyword>
<comment type="subcellular location">
    <subcellularLocation>
        <location evidence="1">Nucleus</location>
    </subcellularLocation>
</comment>
<dbReference type="SMART" id="SM00717">
    <property type="entry name" value="SANT"/>
    <property type="match status" value="2"/>
</dbReference>
<dbReference type="GO" id="GO:0000981">
    <property type="term" value="F:DNA-binding transcription factor activity, RNA polymerase II-specific"/>
    <property type="evidence" value="ECO:0007669"/>
    <property type="project" value="TreeGrafter"/>
</dbReference>
<dbReference type="PANTHER" id="PTHR45614:SF150">
    <property type="entry name" value="MYB-LIKE DNA-BINDING DOMAIN CONTAINING PROTEIN, EXPRESSED"/>
    <property type="match status" value="1"/>
</dbReference>